<dbReference type="Gene3D" id="3.30.420.10">
    <property type="entry name" value="Ribonuclease H-like superfamily/Ribonuclease H"/>
    <property type="match status" value="1"/>
</dbReference>
<dbReference type="SUPFAM" id="SSF53098">
    <property type="entry name" value="Ribonuclease H-like"/>
    <property type="match status" value="1"/>
</dbReference>
<dbReference type="PROSITE" id="PS50879">
    <property type="entry name" value="RNASE_H_1"/>
    <property type="match status" value="1"/>
</dbReference>
<dbReference type="CDD" id="cd09276">
    <property type="entry name" value="Rnase_HI_RT_non_LTR"/>
    <property type="match status" value="1"/>
</dbReference>
<gene>
    <name evidence="2" type="primary">AVEN_270067_1</name>
    <name evidence="2" type="ORF">TNCV_1124081</name>
</gene>
<evidence type="ECO:0000313" key="2">
    <source>
        <dbReference type="EMBL" id="GFY10886.1"/>
    </source>
</evidence>
<organism evidence="2 3">
    <name type="scientific">Trichonephila clavipes</name>
    <name type="common">Golden silk orbweaver</name>
    <name type="synonym">Nephila clavipes</name>
    <dbReference type="NCBI Taxonomy" id="2585209"/>
    <lineage>
        <taxon>Eukaryota</taxon>
        <taxon>Metazoa</taxon>
        <taxon>Ecdysozoa</taxon>
        <taxon>Arthropoda</taxon>
        <taxon>Chelicerata</taxon>
        <taxon>Arachnida</taxon>
        <taxon>Araneae</taxon>
        <taxon>Araneomorphae</taxon>
        <taxon>Entelegynae</taxon>
        <taxon>Araneoidea</taxon>
        <taxon>Nephilidae</taxon>
        <taxon>Trichonephila</taxon>
    </lineage>
</organism>
<evidence type="ECO:0000259" key="1">
    <source>
        <dbReference type="PROSITE" id="PS50879"/>
    </source>
</evidence>
<dbReference type="AlphaFoldDB" id="A0A8X6SCY7"/>
<dbReference type="Proteomes" id="UP000887159">
    <property type="component" value="Unassembled WGS sequence"/>
</dbReference>
<proteinExistence type="predicted"/>
<name>A0A8X6SCY7_TRICX</name>
<evidence type="ECO:0000313" key="3">
    <source>
        <dbReference type="Proteomes" id="UP000887159"/>
    </source>
</evidence>
<protein>
    <submittedName>
        <fullName evidence="2">RNase H domain-containing protein</fullName>
    </submittedName>
</protein>
<accession>A0A8X6SCY7</accession>
<dbReference type="GO" id="GO:0004523">
    <property type="term" value="F:RNA-DNA hybrid ribonuclease activity"/>
    <property type="evidence" value="ECO:0007669"/>
    <property type="project" value="InterPro"/>
</dbReference>
<comment type="caution">
    <text evidence="2">The sequence shown here is derived from an EMBL/GenBank/DDBJ whole genome shotgun (WGS) entry which is preliminary data.</text>
</comment>
<dbReference type="Pfam" id="PF00075">
    <property type="entry name" value="RNase_H"/>
    <property type="match status" value="1"/>
</dbReference>
<reference evidence="2" key="1">
    <citation type="submission" date="2020-08" db="EMBL/GenBank/DDBJ databases">
        <title>Multicomponent nature underlies the extraordinary mechanical properties of spider dragline silk.</title>
        <authorList>
            <person name="Kono N."/>
            <person name="Nakamura H."/>
            <person name="Mori M."/>
            <person name="Yoshida Y."/>
            <person name="Ohtoshi R."/>
            <person name="Malay A.D."/>
            <person name="Moran D.A.P."/>
            <person name="Tomita M."/>
            <person name="Numata K."/>
            <person name="Arakawa K."/>
        </authorList>
    </citation>
    <scope>NUCLEOTIDE SEQUENCE</scope>
</reference>
<keyword evidence="3" id="KW-1185">Reference proteome</keyword>
<dbReference type="InterPro" id="IPR036397">
    <property type="entry name" value="RNaseH_sf"/>
</dbReference>
<dbReference type="InterPro" id="IPR002156">
    <property type="entry name" value="RNaseH_domain"/>
</dbReference>
<feature type="domain" description="RNase H type-1" evidence="1">
    <location>
        <begin position="42"/>
        <end position="140"/>
    </location>
</feature>
<dbReference type="GO" id="GO:0003676">
    <property type="term" value="F:nucleic acid binding"/>
    <property type="evidence" value="ECO:0007669"/>
    <property type="project" value="InterPro"/>
</dbReference>
<dbReference type="InterPro" id="IPR012337">
    <property type="entry name" value="RNaseH-like_sf"/>
</dbReference>
<sequence length="140" mass="15917">MNPLKDLPRVFFHEELLSFSSKKIQHPAHLRQLALETIHNIPPDAVHIFTDGSKFDSGKTGSGVVIKNQDAITKIKRLNPNHFSVFRSELIAINAALEHMIFIKGTRDIWIFTDSNSSIQYLSNWRNIGDRIGLNIIDNV</sequence>
<dbReference type="EMBL" id="BMAU01021301">
    <property type="protein sequence ID" value="GFY10886.1"/>
    <property type="molecule type" value="Genomic_DNA"/>
</dbReference>